<name>A0A1H0LXR9_STREI</name>
<feature type="transmembrane region" description="Helical" evidence="6">
    <location>
        <begin position="268"/>
        <end position="292"/>
    </location>
</feature>
<comment type="subcellular location">
    <subcellularLocation>
        <location evidence="1">Cell membrane</location>
        <topology evidence="1">Multi-pass membrane protein</topology>
    </subcellularLocation>
</comment>
<dbReference type="SMART" id="SM00849">
    <property type="entry name" value="Lactamase_B"/>
    <property type="match status" value="1"/>
</dbReference>
<dbReference type="AlphaFoldDB" id="A0A1H0LXR9"/>
<keyword evidence="4 6" id="KW-1133">Transmembrane helix</keyword>
<dbReference type="InterPro" id="IPR004477">
    <property type="entry name" value="ComEC_N"/>
</dbReference>
<dbReference type="InterPro" id="IPR004797">
    <property type="entry name" value="Competence_ComEC/Rec2"/>
</dbReference>
<dbReference type="EMBL" id="FNJK01000002">
    <property type="protein sequence ID" value="SDO72841.1"/>
    <property type="molecule type" value="Genomic_DNA"/>
</dbReference>
<evidence type="ECO:0000256" key="1">
    <source>
        <dbReference type="ARBA" id="ARBA00004651"/>
    </source>
</evidence>
<proteinExistence type="predicted"/>
<evidence type="ECO:0000313" key="9">
    <source>
        <dbReference type="Proteomes" id="UP000183816"/>
    </source>
</evidence>
<dbReference type="InterPro" id="IPR036866">
    <property type="entry name" value="RibonucZ/Hydroxyglut_hydro"/>
</dbReference>
<evidence type="ECO:0000256" key="2">
    <source>
        <dbReference type="ARBA" id="ARBA00022475"/>
    </source>
</evidence>
<keyword evidence="3 6" id="KW-0812">Transmembrane</keyword>
<feature type="domain" description="Metallo-beta-lactamase" evidence="7">
    <location>
        <begin position="492"/>
        <end position="698"/>
    </location>
</feature>
<dbReference type="PANTHER" id="PTHR30619">
    <property type="entry name" value="DNA INTERNALIZATION/COMPETENCE PROTEIN COMEC/REC2"/>
    <property type="match status" value="1"/>
</dbReference>
<protein>
    <submittedName>
        <fullName evidence="8">Competence protein ComEC</fullName>
    </submittedName>
</protein>
<reference evidence="8 9" key="1">
    <citation type="submission" date="2016-10" db="EMBL/GenBank/DDBJ databases">
        <authorList>
            <person name="de Groot N.N."/>
        </authorList>
    </citation>
    <scope>NUCLEOTIDE SEQUENCE [LARGE SCALE GENOMIC DNA]</scope>
    <source>
        <strain evidence="8 9">Sb04</strain>
    </source>
</reference>
<accession>A0A1H0LXR9</accession>
<dbReference type="Pfam" id="PF00753">
    <property type="entry name" value="Lactamase_B"/>
    <property type="match status" value="1"/>
</dbReference>
<dbReference type="Pfam" id="PF03772">
    <property type="entry name" value="Competence"/>
    <property type="match status" value="1"/>
</dbReference>
<dbReference type="Gene3D" id="3.60.15.10">
    <property type="entry name" value="Ribonuclease Z/Hydroxyacylglutathione hydrolase-like"/>
    <property type="match status" value="1"/>
</dbReference>
<feature type="transmembrane region" description="Helical" evidence="6">
    <location>
        <begin position="351"/>
        <end position="370"/>
    </location>
</feature>
<dbReference type="OrthoDB" id="9761531at2"/>
<dbReference type="CDD" id="cd07731">
    <property type="entry name" value="ComA-like_MBL-fold"/>
    <property type="match status" value="1"/>
</dbReference>
<evidence type="ECO:0000313" key="8">
    <source>
        <dbReference type="EMBL" id="SDO72841.1"/>
    </source>
</evidence>
<dbReference type="InterPro" id="IPR001279">
    <property type="entry name" value="Metallo-B-lactamas"/>
</dbReference>
<feature type="transmembrane region" description="Helical" evidence="6">
    <location>
        <begin position="230"/>
        <end position="256"/>
    </location>
</feature>
<gene>
    <name evidence="8" type="ORF">SAMN05216347_102117</name>
</gene>
<feature type="transmembrane region" description="Helical" evidence="6">
    <location>
        <begin position="12"/>
        <end position="41"/>
    </location>
</feature>
<feature type="transmembrane region" description="Helical" evidence="6">
    <location>
        <begin position="435"/>
        <end position="454"/>
    </location>
</feature>
<dbReference type="InterPro" id="IPR035681">
    <property type="entry name" value="ComA-like_MBL"/>
</dbReference>
<evidence type="ECO:0000256" key="6">
    <source>
        <dbReference type="SAM" id="Phobius"/>
    </source>
</evidence>
<feature type="transmembrane region" description="Helical" evidence="6">
    <location>
        <begin position="461"/>
        <end position="477"/>
    </location>
</feature>
<feature type="transmembrane region" description="Helical" evidence="6">
    <location>
        <begin position="47"/>
        <end position="66"/>
    </location>
</feature>
<organism evidence="8 9">
    <name type="scientific">Streptococcus equinus</name>
    <name type="common">Streptococcus bovis</name>
    <dbReference type="NCBI Taxonomy" id="1335"/>
    <lineage>
        <taxon>Bacteria</taxon>
        <taxon>Bacillati</taxon>
        <taxon>Bacillota</taxon>
        <taxon>Bacilli</taxon>
        <taxon>Lactobacillales</taxon>
        <taxon>Streptococcaceae</taxon>
        <taxon>Streptococcus</taxon>
    </lineage>
</organism>
<keyword evidence="5 6" id="KW-0472">Membrane</keyword>
<keyword evidence="2" id="KW-1003">Cell membrane</keyword>
<evidence type="ECO:0000256" key="3">
    <source>
        <dbReference type="ARBA" id="ARBA00022692"/>
    </source>
</evidence>
<evidence type="ECO:0000256" key="5">
    <source>
        <dbReference type="ARBA" id="ARBA00023136"/>
    </source>
</evidence>
<sequence length="743" mass="83959">MTKYFPIKPIQLAFLLTLLYYFCFEKVVLCLILLLLALLFLWQQYGWKAWCQVSLCLAFFAIFFLTKANQTEQAYQAAPAHLTKIQMIPDTISVNGDLLSFRGKEAGHTYQVFYTLKSEKEQKFFKNLNQTVLLSGQVDLEEATPQRNFGGFDCRTYLKHEGIYRIANLSSITEMRQQSSLSFFERLHELRRQAIVSIQRNFPAPMQHYMTGLLFGYLDKSFDEMSDVYTSLGIIHLFALSGMQVGFFVGLFRFIFLRLGLRRDYVDILQIPFSLVYAGLTGFSVSVVRSLIQSAFANLGIKKLDNLAFTLMTLFILMPNFLLTTGGILSFTYAFILSFIDFDGFSHYRKILTECLAISLGSLPVLLYFFSVFQPLSLLLTAIFSLAFDTLILPVLTFVFLLSPLVKITALNPFFVFLETIIKFSKSLIGTPLVFGRPSLGILLLLLLIIGLLYDCYRHKKVAIFLFSIMALLFFQIKHPLENEVTVVDIGQGDSIFVRDVKGHTLLIDVGGKVSFSEKKSWQKRLADSNAERTLIPYLKSRGIGKIDQLVLTHTDTDHMGDMLEVAKELKIGQVLVSPGSLTKPDFVVKFRQMKTPVRAVSAGDNLPIMGSHLQVLYPNAVGDGGNNDSVVLYGNLLGKNFLFTGDLEEEGEQQMIATYPNLPVDVLKAGHHGSKGSSSPEFLAHISPQIGVISAGQNNRYKHPHQETLERFQAQNMTIYRTDEQGAIRFRGLNHWKIETVR</sequence>
<dbReference type="GO" id="GO:0005886">
    <property type="term" value="C:plasma membrane"/>
    <property type="evidence" value="ECO:0007669"/>
    <property type="project" value="UniProtKB-SubCell"/>
</dbReference>
<evidence type="ECO:0000259" key="7">
    <source>
        <dbReference type="SMART" id="SM00849"/>
    </source>
</evidence>
<dbReference type="NCBIfam" id="TIGR00360">
    <property type="entry name" value="ComEC_N-term"/>
    <property type="match status" value="1"/>
</dbReference>
<feature type="transmembrane region" description="Helical" evidence="6">
    <location>
        <begin position="312"/>
        <end position="339"/>
    </location>
</feature>
<evidence type="ECO:0000256" key="4">
    <source>
        <dbReference type="ARBA" id="ARBA00022989"/>
    </source>
</evidence>
<dbReference type="Proteomes" id="UP000183816">
    <property type="component" value="Unassembled WGS sequence"/>
</dbReference>
<dbReference type="NCBIfam" id="TIGR00361">
    <property type="entry name" value="ComEC_Rec2"/>
    <property type="match status" value="1"/>
</dbReference>
<dbReference type="SUPFAM" id="SSF56281">
    <property type="entry name" value="Metallo-hydrolase/oxidoreductase"/>
    <property type="match status" value="1"/>
</dbReference>
<dbReference type="PANTHER" id="PTHR30619:SF1">
    <property type="entry name" value="RECOMBINATION PROTEIN 2"/>
    <property type="match status" value="1"/>
</dbReference>
<dbReference type="InterPro" id="IPR052159">
    <property type="entry name" value="Competence_DNA_uptake"/>
</dbReference>
<dbReference type="GO" id="GO:0030420">
    <property type="term" value="P:establishment of competence for transformation"/>
    <property type="evidence" value="ECO:0007669"/>
    <property type="project" value="InterPro"/>
</dbReference>
<feature type="transmembrane region" description="Helical" evidence="6">
    <location>
        <begin position="376"/>
        <end position="402"/>
    </location>
</feature>